<feature type="region of interest" description="Disordered" evidence="1">
    <location>
        <begin position="77"/>
        <end position="97"/>
    </location>
</feature>
<dbReference type="Proteomes" id="UP000198211">
    <property type="component" value="Unassembled WGS sequence"/>
</dbReference>
<comment type="caution">
    <text evidence="2">The sequence shown here is derived from an EMBL/GenBank/DDBJ whole genome shotgun (WGS) entry which is preliminary data.</text>
</comment>
<evidence type="ECO:0000313" key="2">
    <source>
        <dbReference type="EMBL" id="OWZ12032.1"/>
    </source>
</evidence>
<evidence type="ECO:0000313" key="3">
    <source>
        <dbReference type="Proteomes" id="UP000198211"/>
    </source>
</evidence>
<evidence type="ECO:0000256" key="1">
    <source>
        <dbReference type="SAM" id="MobiDB-lite"/>
    </source>
</evidence>
<sequence length="232" mass="25671">MNAAIRDEEVVNIILQGIVDSHRNIVRMFNQNNAGGAAPNLATVVNVLFGEAETDKACAAVVMYNKEVENATKVMSQCPAPQNPKNKFKKKGGSGKKAKQENHKCFLCKKKGYLRADCYGWKTLQEKKTKESEVSGNQDKGSTAMNAVWSGELGDIDNSPVPIRMKKDDGFYWKKASPVHSVPVMTGRSIETLEDNIVMKWHLKLAHLNEAAMKQMVKDDLVDGMSALTLED</sequence>
<keyword evidence="3" id="KW-1185">Reference proteome</keyword>
<protein>
    <submittedName>
        <fullName evidence="2">Uncharacterized protein</fullName>
    </submittedName>
</protein>
<proteinExistence type="predicted"/>
<gene>
    <name evidence="2" type="ORF">PHMEG_00014866</name>
</gene>
<reference evidence="3" key="1">
    <citation type="submission" date="2017-03" db="EMBL/GenBank/DDBJ databases">
        <title>Phytopthora megakarya and P. palmivora, two closely related causual agents of cacao black pod achieved similar genome size and gene model numbers by different mechanisms.</title>
        <authorList>
            <person name="Ali S."/>
            <person name="Shao J."/>
            <person name="Larry D.J."/>
            <person name="Kronmiller B."/>
            <person name="Shen D."/>
            <person name="Strem M.D."/>
            <person name="Melnick R.L."/>
            <person name="Guiltinan M.J."/>
            <person name="Tyler B.M."/>
            <person name="Meinhardt L.W."/>
            <person name="Bailey B.A."/>
        </authorList>
    </citation>
    <scope>NUCLEOTIDE SEQUENCE [LARGE SCALE GENOMIC DNA]</scope>
    <source>
        <strain evidence="3">zdho120</strain>
    </source>
</reference>
<name>A0A225W395_9STRA</name>
<dbReference type="EMBL" id="NBNE01001963">
    <property type="protein sequence ID" value="OWZ12032.1"/>
    <property type="molecule type" value="Genomic_DNA"/>
</dbReference>
<accession>A0A225W395</accession>
<organism evidence="2 3">
    <name type="scientific">Phytophthora megakarya</name>
    <dbReference type="NCBI Taxonomy" id="4795"/>
    <lineage>
        <taxon>Eukaryota</taxon>
        <taxon>Sar</taxon>
        <taxon>Stramenopiles</taxon>
        <taxon>Oomycota</taxon>
        <taxon>Peronosporomycetes</taxon>
        <taxon>Peronosporales</taxon>
        <taxon>Peronosporaceae</taxon>
        <taxon>Phytophthora</taxon>
    </lineage>
</organism>
<dbReference type="AlphaFoldDB" id="A0A225W395"/>
<feature type="compositionally biased region" description="Basic residues" evidence="1">
    <location>
        <begin position="86"/>
        <end position="97"/>
    </location>
</feature>